<name>A0AAF0W4G8_DAUCS</name>
<feature type="region of interest" description="Disordered" evidence="2">
    <location>
        <begin position="144"/>
        <end position="174"/>
    </location>
</feature>
<dbReference type="Proteomes" id="UP000077755">
    <property type="component" value="Chromosome 1"/>
</dbReference>
<dbReference type="PANTHER" id="PTHR35692">
    <property type="entry name" value="F26F24.11"/>
    <property type="match status" value="1"/>
</dbReference>
<keyword evidence="4" id="KW-1185">Reference proteome</keyword>
<reference evidence="3" key="2">
    <citation type="submission" date="2022-03" db="EMBL/GenBank/DDBJ databases">
        <title>Draft title - Genomic analysis of global carrot germplasm unveils the trajectory of domestication and the origin of high carotenoid orange carrot.</title>
        <authorList>
            <person name="Iorizzo M."/>
            <person name="Ellison S."/>
            <person name="Senalik D."/>
            <person name="Macko-Podgorni A."/>
            <person name="Grzebelus D."/>
            <person name="Bostan H."/>
            <person name="Rolling W."/>
            <person name="Curaba J."/>
            <person name="Simon P."/>
        </authorList>
    </citation>
    <scope>NUCLEOTIDE SEQUENCE</scope>
    <source>
        <tissue evidence="3">Leaf</tissue>
    </source>
</reference>
<accession>A0AAF0W4G8</accession>
<dbReference type="AlphaFoldDB" id="A0AAF0W4G8"/>
<feature type="compositionally biased region" description="Basic and acidic residues" evidence="2">
    <location>
        <begin position="101"/>
        <end position="110"/>
    </location>
</feature>
<organism evidence="3 4">
    <name type="scientific">Daucus carota subsp. sativus</name>
    <name type="common">Carrot</name>
    <dbReference type="NCBI Taxonomy" id="79200"/>
    <lineage>
        <taxon>Eukaryota</taxon>
        <taxon>Viridiplantae</taxon>
        <taxon>Streptophyta</taxon>
        <taxon>Embryophyta</taxon>
        <taxon>Tracheophyta</taxon>
        <taxon>Spermatophyta</taxon>
        <taxon>Magnoliopsida</taxon>
        <taxon>eudicotyledons</taxon>
        <taxon>Gunneridae</taxon>
        <taxon>Pentapetalae</taxon>
        <taxon>asterids</taxon>
        <taxon>campanulids</taxon>
        <taxon>Apiales</taxon>
        <taxon>Apiaceae</taxon>
        <taxon>Apioideae</taxon>
        <taxon>Scandiceae</taxon>
        <taxon>Daucinae</taxon>
        <taxon>Daucus</taxon>
        <taxon>Daucus sect. Daucus</taxon>
    </lineage>
</organism>
<dbReference type="KEGG" id="dcr:108204496"/>
<reference evidence="3" key="1">
    <citation type="journal article" date="2016" name="Nat. Genet.">
        <title>A high-quality carrot genome assembly provides new insights into carotenoid accumulation and asterid genome evolution.</title>
        <authorList>
            <person name="Iorizzo M."/>
            <person name="Ellison S."/>
            <person name="Senalik D."/>
            <person name="Zeng P."/>
            <person name="Satapoomin P."/>
            <person name="Huang J."/>
            <person name="Bowman M."/>
            <person name="Iovene M."/>
            <person name="Sanseverino W."/>
            <person name="Cavagnaro P."/>
            <person name="Yildiz M."/>
            <person name="Macko-Podgorni A."/>
            <person name="Moranska E."/>
            <person name="Grzebelus E."/>
            <person name="Grzebelus D."/>
            <person name="Ashrafi H."/>
            <person name="Zheng Z."/>
            <person name="Cheng S."/>
            <person name="Spooner D."/>
            <person name="Van Deynze A."/>
            <person name="Simon P."/>
        </authorList>
    </citation>
    <scope>NUCLEOTIDE SEQUENCE</scope>
    <source>
        <tissue evidence="3">Leaf</tissue>
    </source>
</reference>
<evidence type="ECO:0000256" key="1">
    <source>
        <dbReference type="SAM" id="Coils"/>
    </source>
</evidence>
<dbReference type="PANTHER" id="PTHR35692:SF1">
    <property type="entry name" value="F26F24.11"/>
    <property type="match status" value="1"/>
</dbReference>
<sequence length="260" mass="29395">MADFSFLSDSDDDKKVDDLLSQVMDHSVLEQVSAINCSGFTDSVLPSQLETRFSRLKSFPAAKPMSQISPVRPFSARLEPDSKKKKSAQGDRSSVNEMGLDETREKDLKSKSQHGVLDFDEEVSDFSIESDGWVEKKDGELSERLKVRTRSFRSPLDSRSSSGGSPSPPKGIGCFWCSPKRVLSRKSKEWRADHDRGKNEEFLMDMSDFSTKGQEKLLKKLMKEEEKINREAAKIVKLVKQASARMEISEDELSDDERTK</sequence>
<evidence type="ECO:0000313" key="3">
    <source>
        <dbReference type="EMBL" id="WOG83075.1"/>
    </source>
</evidence>
<protein>
    <submittedName>
        <fullName evidence="3">Uncharacterized protein</fullName>
    </submittedName>
</protein>
<evidence type="ECO:0000313" key="4">
    <source>
        <dbReference type="Proteomes" id="UP000077755"/>
    </source>
</evidence>
<feature type="region of interest" description="Disordered" evidence="2">
    <location>
        <begin position="61"/>
        <end position="114"/>
    </location>
</feature>
<proteinExistence type="predicted"/>
<evidence type="ECO:0000256" key="2">
    <source>
        <dbReference type="SAM" id="MobiDB-lite"/>
    </source>
</evidence>
<keyword evidence="1" id="KW-0175">Coiled coil</keyword>
<feature type="compositionally biased region" description="Low complexity" evidence="2">
    <location>
        <begin position="152"/>
        <end position="173"/>
    </location>
</feature>
<gene>
    <name evidence="3" type="ORF">DCAR_0102249</name>
</gene>
<dbReference type="EMBL" id="CP093343">
    <property type="protein sequence ID" value="WOG83075.1"/>
    <property type="molecule type" value="Genomic_DNA"/>
</dbReference>
<feature type="coiled-coil region" evidence="1">
    <location>
        <begin position="214"/>
        <end position="259"/>
    </location>
</feature>